<proteinExistence type="predicted"/>
<name>A0AAJ0LIJ9_9PSED</name>
<accession>A0AAJ0LIJ9</accession>
<dbReference type="Proteomes" id="UP000071644">
    <property type="component" value="Unassembled WGS sequence"/>
</dbReference>
<evidence type="ECO:0000313" key="1">
    <source>
        <dbReference type="EMBL" id="KTT16794.1"/>
    </source>
</evidence>
<comment type="caution">
    <text evidence="1">The sequence shown here is derived from an EMBL/GenBank/DDBJ whole genome shotgun (WGS) entry which is preliminary data.</text>
</comment>
<dbReference type="EMBL" id="LDSN01000037">
    <property type="protein sequence ID" value="KTT16794.1"/>
    <property type="molecule type" value="Genomic_DNA"/>
</dbReference>
<dbReference type="AlphaFoldDB" id="A0AAJ0LIJ9"/>
<gene>
    <name evidence="1" type="ORF">NS96R_14465</name>
</gene>
<evidence type="ECO:0000313" key="2">
    <source>
        <dbReference type="Proteomes" id="UP000071644"/>
    </source>
</evidence>
<protein>
    <submittedName>
        <fullName evidence="1">Transposase</fullName>
    </submittedName>
</protein>
<organism evidence="1 2">
    <name type="scientific">Pseudomonas parafulva</name>
    <dbReference type="NCBI Taxonomy" id="157782"/>
    <lineage>
        <taxon>Bacteria</taxon>
        <taxon>Pseudomonadati</taxon>
        <taxon>Pseudomonadota</taxon>
        <taxon>Gammaproteobacteria</taxon>
        <taxon>Pseudomonadales</taxon>
        <taxon>Pseudomonadaceae</taxon>
        <taxon>Pseudomonas</taxon>
    </lineage>
</organism>
<sequence>MAKRYEISHEAWDAVSDLLIETRRHGRPRVSDRLMLDGVLWVLCSVVLALKAEHIFRPVTMGTA</sequence>
<reference evidence="1 2" key="1">
    <citation type="journal article" date="2016" name="Front. Microbiol.">
        <title>Genomic Resource of Rice Seed Associated Bacteria.</title>
        <authorList>
            <person name="Midha S."/>
            <person name="Bansal K."/>
            <person name="Sharma S."/>
            <person name="Kumar N."/>
            <person name="Patil P.P."/>
            <person name="Chaudhry V."/>
            <person name="Patil P.B."/>
        </authorList>
    </citation>
    <scope>NUCLEOTIDE SEQUENCE [LARGE SCALE GENOMIC DNA]</scope>
    <source>
        <strain evidence="1 2">NS96</strain>
    </source>
</reference>